<dbReference type="OrthoDB" id="266738at2759"/>
<reference evidence="2 3" key="1">
    <citation type="submission" date="2021-02" db="EMBL/GenBank/DDBJ databases">
        <title>Porcisia hertigi Genome sequencing and assembly.</title>
        <authorList>
            <person name="Almutairi H."/>
            <person name="Gatherer D."/>
        </authorList>
    </citation>
    <scope>NUCLEOTIDE SEQUENCE [LARGE SCALE GENOMIC DNA]</scope>
    <source>
        <strain evidence="2 3">C119</strain>
    </source>
</reference>
<dbReference type="Proteomes" id="UP000674318">
    <property type="component" value="Chromosome 35"/>
</dbReference>
<dbReference type="EMBL" id="JAFJZO010000035">
    <property type="protein sequence ID" value="KAG5492430.1"/>
    <property type="molecule type" value="Genomic_DNA"/>
</dbReference>
<evidence type="ECO:0000313" key="2">
    <source>
        <dbReference type="EMBL" id="KAG5492430.1"/>
    </source>
</evidence>
<dbReference type="KEGG" id="phet:94287134"/>
<accession>A0A836IC41</accession>
<dbReference type="GeneID" id="94287134"/>
<sequence length="235" mass="24959">MPLRKKHTGVSGESPKESKVFDPVAYAASIAVSAAEKRLRAPHARCASSSIVRPCFTRAPVNGGASKDSLKRIAVVQSPTASASAPPCSFLPHTTAVVATAPRTLLEELACASDSPSGADAAAQPILSHAVCHKSTPVDVSRDTFVRSPSPPASPYTDISRSPSDLASGHMSLRLRHEEVRSADTDEDDCETVSLRDASPLREHSVSGTTGFRYHTCTVESVHSIVRKLNFSLFQ</sequence>
<name>A0A836IC41_9TRYP</name>
<gene>
    <name evidence="2" type="ORF">JKF63_01008</name>
</gene>
<dbReference type="RefSeq" id="XP_067753214.1">
    <property type="nucleotide sequence ID" value="XM_067897057.1"/>
</dbReference>
<evidence type="ECO:0000313" key="3">
    <source>
        <dbReference type="Proteomes" id="UP000674318"/>
    </source>
</evidence>
<keyword evidence="3" id="KW-1185">Reference proteome</keyword>
<proteinExistence type="predicted"/>
<comment type="caution">
    <text evidence="2">The sequence shown here is derived from an EMBL/GenBank/DDBJ whole genome shotgun (WGS) entry which is preliminary data.</text>
</comment>
<protein>
    <submittedName>
        <fullName evidence="2">Uncharacterized protein</fullName>
    </submittedName>
</protein>
<evidence type="ECO:0000256" key="1">
    <source>
        <dbReference type="SAM" id="MobiDB-lite"/>
    </source>
</evidence>
<dbReference type="AlphaFoldDB" id="A0A836IC41"/>
<organism evidence="2 3">
    <name type="scientific">Porcisia hertigi</name>
    <dbReference type="NCBI Taxonomy" id="2761500"/>
    <lineage>
        <taxon>Eukaryota</taxon>
        <taxon>Discoba</taxon>
        <taxon>Euglenozoa</taxon>
        <taxon>Kinetoplastea</taxon>
        <taxon>Metakinetoplastina</taxon>
        <taxon>Trypanosomatida</taxon>
        <taxon>Trypanosomatidae</taxon>
        <taxon>Leishmaniinae</taxon>
        <taxon>Porcisia</taxon>
    </lineage>
</organism>
<feature type="region of interest" description="Disordered" evidence="1">
    <location>
        <begin position="144"/>
        <end position="167"/>
    </location>
</feature>